<keyword evidence="1" id="KW-0812">Transmembrane</keyword>
<feature type="transmembrane region" description="Helical" evidence="1">
    <location>
        <begin position="74"/>
        <end position="93"/>
    </location>
</feature>
<sequence>MKCEEVKEYIWLEDEISEAQLDSMKLHIQKCEECRKEYSIKKAFESDVNSTDYRVNIDDMIFSRRVLPKAIKKNIVSIAASFTIIFTVGFIALSEPVFGYNFGARISNIISSFRNSFGREFVAGKELVGSGETFVIEGIKLDIKSIAYSKSDLSIFFTLEDTKNINNGCQFGNILITVDNEPCSYQGNYGQNYTENISFGDFNISLKDDKVPNEVQLKIYDIYVEENAFNKLLVDNGEQASKGKTRVIEGEWIIPIKLDEALIENANKHFAKYKLDYVFNCNDFSVKFTELTVEASKSEIFHELKINNESSKEVVGFSNVEIYSKEGKSISKMTYKNGRYIYKDQNNEIKEVTYRHSFPSSTIMLPFENVNPGKIKILSYTTYEKLGSIDLDLKNLKGKLEQHTDLGDLSVKVDKVSKHRYLLDISFKSRKITPIDMKLISEEQVLDYKDYSIGGREYSEGNIEGNFASVNQSYEINSLSNKYKLEIWGHRDNKIDIEIPIN</sequence>
<dbReference type="KEGG" id="ccl:Clocl_2361"/>
<dbReference type="OrthoDB" id="2380065at2"/>
<evidence type="ECO:0000256" key="1">
    <source>
        <dbReference type="SAM" id="Phobius"/>
    </source>
</evidence>
<proteinExistence type="predicted"/>
<accession>G8LYH2</accession>
<name>G8LYH2_ACECE</name>
<dbReference type="EMBL" id="CP003065">
    <property type="protein sequence ID" value="AEV68941.1"/>
    <property type="molecule type" value="Genomic_DNA"/>
</dbReference>
<dbReference type="RefSeq" id="WP_014255512.1">
    <property type="nucleotide sequence ID" value="NC_016627.1"/>
</dbReference>
<reference evidence="3" key="1">
    <citation type="submission" date="2011-12" db="EMBL/GenBank/DDBJ databases">
        <title>Complete sequence of Clostridium clariflavum DSM 19732.</title>
        <authorList>
            <consortium name="US DOE Joint Genome Institute"/>
            <person name="Lucas S."/>
            <person name="Han J."/>
            <person name="Lapidus A."/>
            <person name="Cheng J.-F."/>
            <person name="Goodwin L."/>
            <person name="Pitluck S."/>
            <person name="Peters L."/>
            <person name="Teshima H."/>
            <person name="Detter J.C."/>
            <person name="Han C."/>
            <person name="Tapia R."/>
            <person name="Land M."/>
            <person name="Hauser L."/>
            <person name="Kyrpides N."/>
            <person name="Ivanova N."/>
            <person name="Pagani I."/>
            <person name="Kitzmiller T."/>
            <person name="Lynd L."/>
            <person name="Izquierdo J."/>
            <person name="Woyke T."/>
        </authorList>
    </citation>
    <scope>NUCLEOTIDE SEQUENCE [LARGE SCALE GENOMIC DNA]</scope>
    <source>
        <strain evidence="3">DSM 19732 / NBRC 101661 / EBR45</strain>
    </source>
</reference>
<organism evidence="2 3">
    <name type="scientific">Acetivibrio clariflavus (strain DSM 19732 / NBRC 101661 / EBR45)</name>
    <name type="common">Clostridium clariflavum</name>
    <dbReference type="NCBI Taxonomy" id="720554"/>
    <lineage>
        <taxon>Bacteria</taxon>
        <taxon>Bacillati</taxon>
        <taxon>Bacillota</taxon>
        <taxon>Clostridia</taxon>
        <taxon>Eubacteriales</taxon>
        <taxon>Oscillospiraceae</taxon>
        <taxon>Acetivibrio</taxon>
    </lineage>
</organism>
<evidence type="ECO:0000313" key="3">
    <source>
        <dbReference type="Proteomes" id="UP000005435"/>
    </source>
</evidence>
<keyword evidence="1" id="KW-0472">Membrane</keyword>
<keyword evidence="1" id="KW-1133">Transmembrane helix</keyword>
<gene>
    <name evidence="2" type="ordered locus">Clocl_2361</name>
</gene>
<keyword evidence="3" id="KW-1185">Reference proteome</keyword>
<dbReference type="STRING" id="720554.Clocl_2361"/>
<reference evidence="2 3" key="2">
    <citation type="journal article" date="2012" name="Stand. Genomic Sci.">
        <title>Complete Genome Sequence of Clostridium clariflavum DSM 19732.</title>
        <authorList>
            <person name="Izquierdo J.A."/>
            <person name="Goodwin L."/>
            <person name="Davenport K.W."/>
            <person name="Teshima H."/>
            <person name="Bruce D."/>
            <person name="Detter C."/>
            <person name="Tapia R."/>
            <person name="Han S."/>
            <person name="Land M."/>
            <person name="Hauser L."/>
            <person name="Jeffries C.D."/>
            <person name="Han J."/>
            <person name="Pitluck S."/>
            <person name="Nolan M."/>
            <person name="Chen A."/>
            <person name="Huntemann M."/>
            <person name="Mavromatis K."/>
            <person name="Mikhailova N."/>
            <person name="Liolios K."/>
            <person name="Woyke T."/>
            <person name="Lynd L.R."/>
        </authorList>
    </citation>
    <scope>NUCLEOTIDE SEQUENCE [LARGE SCALE GENOMIC DNA]</scope>
    <source>
        <strain evidence="3">DSM 19732 / NBRC 101661 / EBR45</strain>
    </source>
</reference>
<evidence type="ECO:0000313" key="2">
    <source>
        <dbReference type="EMBL" id="AEV68941.1"/>
    </source>
</evidence>
<dbReference type="AlphaFoldDB" id="G8LYH2"/>
<dbReference type="HOGENOM" id="CLU_542594_0_0_9"/>
<dbReference type="Proteomes" id="UP000005435">
    <property type="component" value="Chromosome"/>
</dbReference>
<protein>
    <submittedName>
        <fullName evidence="2">Uncharacterized protein</fullName>
    </submittedName>
</protein>
<dbReference type="Gene3D" id="2.60.40.1630">
    <property type="entry name" value="bacillus anthracis domain"/>
    <property type="match status" value="1"/>
</dbReference>